<evidence type="ECO:0000313" key="2">
    <source>
        <dbReference type="Proteomes" id="UP001565243"/>
    </source>
</evidence>
<comment type="caution">
    <text evidence="1">The sequence shown here is derived from an EMBL/GenBank/DDBJ whole genome shotgun (WGS) entry which is preliminary data.</text>
</comment>
<dbReference type="Proteomes" id="UP001565243">
    <property type="component" value="Unassembled WGS sequence"/>
</dbReference>
<sequence>MAVISVPALGGLLAKAEWRKGSPLTKEEVEKIRDITTQVLVPDNIARTLDPFCGYANVDPQKCWETWQRYRADALARR</sequence>
<gene>
    <name evidence="1" type="ORF">AB6T85_15715</name>
</gene>
<dbReference type="RefSeq" id="WP_253454535.1">
    <property type="nucleotide sequence ID" value="NZ_JBGFFX010000009.1"/>
</dbReference>
<name>A0ABV4EAA0_9GAMM</name>
<keyword evidence="2" id="KW-1185">Reference proteome</keyword>
<dbReference type="EMBL" id="JBGFFX010000009">
    <property type="protein sequence ID" value="MEY8771847.1"/>
    <property type="molecule type" value="Genomic_DNA"/>
</dbReference>
<proteinExistence type="predicted"/>
<reference evidence="1 2" key="1">
    <citation type="submission" date="2024-07" db="EMBL/GenBank/DDBJ databases">
        <authorList>
            <person name="Hebao G."/>
        </authorList>
    </citation>
    <scope>NUCLEOTIDE SEQUENCE [LARGE SCALE GENOMIC DNA]</scope>
    <source>
        <strain evidence="1 2">ACCC 02193</strain>
    </source>
</reference>
<accession>A0ABV4EAA0</accession>
<protein>
    <submittedName>
        <fullName evidence="1">Uncharacterized protein</fullName>
    </submittedName>
</protein>
<evidence type="ECO:0000313" key="1">
    <source>
        <dbReference type="EMBL" id="MEY8771847.1"/>
    </source>
</evidence>
<organism evidence="1 2">
    <name type="scientific">Erwinia aeris</name>
    <dbReference type="NCBI Taxonomy" id="3239803"/>
    <lineage>
        <taxon>Bacteria</taxon>
        <taxon>Pseudomonadati</taxon>
        <taxon>Pseudomonadota</taxon>
        <taxon>Gammaproteobacteria</taxon>
        <taxon>Enterobacterales</taxon>
        <taxon>Erwiniaceae</taxon>
        <taxon>Erwinia</taxon>
    </lineage>
</organism>